<dbReference type="HAMAP" id="MF_00388">
    <property type="entry name" value="LpxC"/>
    <property type="match status" value="1"/>
</dbReference>
<comment type="similarity">
    <text evidence="12">Belongs to the LpxC family.</text>
</comment>
<dbReference type="UniPathway" id="UPA00359">
    <property type="reaction ID" value="UER00478"/>
</dbReference>
<dbReference type="Gene3D" id="3.30.1700.10">
    <property type="entry name" value="lpxc deacetylase, domain 2"/>
    <property type="match status" value="1"/>
</dbReference>
<keyword evidence="9 12" id="KW-0862">Zinc</keyword>
<dbReference type="InterPro" id="IPR004463">
    <property type="entry name" value="UDP-acyl_GlcNac_deAcase"/>
</dbReference>
<protein>
    <recommendedName>
        <fullName evidence="4 12">UDP-3-O-acyl-N-acetylglucosamine deacetylase</fullName>
        <shortName evidence="12">UDP-3-O-acyl-GlcNAc deacetylase</shortName>
        <ecNumber evidence="4 12">3.5.1.108</ecNumber>
    </recommendedName>
    <alternativeName>
        <fullName evidence="12">UDP-3-O-[R-3-hydroxymyristoyl]-N-acetylglucosamine deacetylase</fullName>
    </alternativeName>
</protein>
<evidence type="ECO:0000256" key="2">
    <source>
        <dbReference type="ARBA" id="ARBA00002923"/>
    </source>
</evidence>
<dbReference type="PANTHER" id="PTHR33694">
    <property type="entry name" value="UDP-3-O-ACYL-N-ACETYLGLUCOSAMINE DEACETYLASE 1, MITOCHONDRIAL-RELATED"/>
    <property type="match status" value="1"/>
</dbReference>
<evidence type="ECO:0000256" key="10">
    <source>
        <dbReference type="ARBA" id="ARBA00023098"/>
    </source>
</evidence>
<keyword evidence="8 12" id="KW-0378">Hydrolase</keyword>
<reference evidence="14 15" key="1">
    <citation type="submission" date="2016-03" db="EMBL/GenBank/DDBJ databases">
        <title>Draft genome sequence of Gluconobacter cerinus strain CECT 9110.</title>
        <authorList>
            <person name="Sainz F."/>
            <person name="Mas A."/>
            <person name="Torija M.J."/>
        </authorList>
    </citation>
    <scope>NUCLEOTIDE SEQUENCE [LARGE SCALE GENOMIC DNA]</scope>
    <source>
        <strain evidence="14 15">CECT 9110</strain>
    </source>
</reference>
<dbReference type="RefSeq" id="WP_064273094.1">
    <property type="nucleotide sequence ID" value="NZ_JAERLC010000013.1"/>
</dbReference>
<evidence type="ECO:0000256" key="11">
    <source>
        <dbReference type="ARBA" id="ARBA00024535"/>
    </source>
</evidence>
<organism evidence="14 15">
    <name type="scientific">Gluconobacter cerinus</name>
    <dbReference type="NCBI Taxonomy" id="38307"/>
    <lineage>
        <taxon>Bacteria</taxon>
        <taxon>Pseudomonadati</taxon>
        <taxon>Pseudomonadota</taxon>
        <taxon>Alphaproteobacteria</taxon>
        <taxon>Acetobacterales</taxon>
        <taxon>Acetobacteraceae</taxon>
        <taxon>Gluconobacter</taxon>
    </lineage>
</organism>
<dbReference type="Proteomes" id="UP000077786">
    <property type="component" value="Unassembled WGS sequence"/>
</dbReference>
<dbReference type="InterPro" id="IPR015870">
    <property type="entry name" value="UDP-acyl_N-AcGlcN_deAcase_N"/>
</dbReference>
<dbReference type="AlphaFoldDB" id="A0A1B6VNH8"/>
<evidence type="ECO:0000256" key="4">
    <source>
        <dbReference type="ARBA" id="ARBA00012745"/>
    </source>
</evidence>
<dbReference type="GO" id="GO:0009245">
    <property type="term" value="P:lipid A biosynthetic process"/>
    <property type="evidence" value="ECO:0007669"/>
    <property type="project" value="UniProtKB-UniRule"/>
</dbReference>
<feature type="binding site" evidence="12">
    <location>
        <position position="121"/>
    </location>
    <ligand>
        <name>Zn(2+)</name>
        <dbReference type="ChEBI" id="CHEBI:29105"/>
    </ligand>
</feature>
<evidence type="ECO:0000256" key="1">
    <source>
        <dbReference type="ARBA" id="ARBA00001947"/>
    </source>
</evidence>
<keyword evidence="5 12" id="KW-0444">Lipid biosynthesis</keyword>
<dbReference type="InterPro" id="IPR020568">
    <property type="entry name" value="Ribosomal_Su5_D2-typ_SF"/>
</dbReference>
<feature type="region of interest" description="Disordered" evidence="13">
    <location>
        <begin position="1"/>
        <end position="35"/>
    </location>
</feature>
<evidence type="ECO:0000256" key="5">
    <source>
        <dbReference type="ARBA" id="ARBA00022516"/>
    </source>
</evidence>
<evidence type="ECO:0000256" key="12">
    <source>
        <dbReference type="HAMAP-Rule" id="MF_00388"/>
    </source>
</evidence>
<comment type="function">
    <text evidence="2 12">Catalyzes the hydrolysis of UDP-3-O-myristoyl-N-acetylglucosamine to form UDP-3-O-myristoylglucosamine and acetate, the committed step in lipid A biosynthesis.</text>
</comment>
<evidence type="ECO:0000256" key="9">
    <source>
        <dbReference type="ARBA" id="ARBA00022833"/>
    </source>
</evidence>
<evidence type="ECO:0000256" key="13">
    <source>
        <dbReference type="SAM" id="MobiDB-lite"/>
    </source>
</evidence>
<accession>A0A1B6VNH8</accession>
<dbReference type="SUPFAM" id="SSF54211">
    <property type="entry name" value="Ribosomal protein S5 domain 2-like"/>
    <property type="match status" value="2"/>
</dbReference>
<feature type="binding site" evidence="12">
    <location>
        <position position="284"/>
    </location>
    <ligand>
        <name>Zn(2+)</name>
        <dbReference type="ChEBI" id="CHEBI:29105"/>
    </ligand>
</feature>
<evidence type="ECO:0000313" key="14">
    <source>
        <dbReference type="EMBL" id="OAJ68770.1"/>
    </source>
</evidence>
<dbReference type="OrthoDB" id="9802746at2"/>
<evidence type="ECO:0000256" key="7">
    <source>
        <dbReference type="ARBA" id="ARBA00022723"/>
    </source>
</evidence>
<dbReference type="Gene3D" id="3.30.230.20">
    <property type="entry name" value="lpxc deacetylase, domain 1"/>
    <property type="match status" value="1"/>
</dbReference>
<feature type="active site" description="Proton donor" evidence="12">
    <location>
        <position position="307"/>
    </location>
</feature>
<evidence type="ECO:0000313" key="15">
    <source>
        <dbReference type="Proteomes" id="UP000077786"/>
    </source>
</evidence>
<proteinExistence type="inferred from homology"/>
<keyword evidence="10 12" id="KW-0443">Lipid metabolism</keyword>
<comment type="caution">
    <text evidence="14">The sequence shown here is derived from an EMBL/GenBank/DDBJ whole genome shotgun (WGS) entry which is preliminary data.</text>
</comment>
<gene>
    <name evidence="12" type="primary">lpxC</name>
    <name evidence="14" type="ORF">A0123_00333</name>
</gene>
<dbReference type="InterPro" id="IPR011334">
    <property type="entry name" value="UDP-acyl_GlcNac_deAcase_C"/>
</dbReference>
<comment type="catalytic activity">
    <reaction evidence="11 12">
        <text>a UDP-3-O-[(3R)-3-hydroxyacyl]-N-acetyl-alpha-D-glucosamine + H2O = a UDP-3-O-[(3R)-3-hydroxyacyl]-alpha-D-glucosamine + acetate</text>
        <dbReference type="Rhea" id="RHEA:67816"/>
        <dbReference type="ChEBI" id="CHEBI:15377"/>
        <dbReference type="ChEBI" id="CHEBI:30089"/>
        <dbReference type="ChEBI" id="CHEBI:137740"/>
        <dbReference type="ChEBI" id="CHEBI:173225"/>
        <dbReference type="EC" id="3.5.1.108"/>
    </reaction>
</comment>
<feature type="binding site" evidence="12">
    <location>
        <position position="280"/>
    </location>
    <ligand>
        <name>Zn(2+)</name>
        <dbReference type="ChEBI" id="CHEBI:29105"/>
    </ligand>
</feature>
<dbReference type="EMBL" id="LUTU01000004">
    <property type="protein sequence ID" value="OAJ68770.1"/>
    <property type="molecule type" value="Genomic_DNA"/>
</dbReference>
<dbReference type="EC" id="3.5.1.108" evidence="4 12"/>
<dbReference type="PATRIC" id="fig|38307.3.peg.348"/>
<evidence type="ECO:0000256" key="8">
    <source>
        <dbReference type="ARBA" id="ARBA00022801"/>
    </source>
</evidence>
<name>A0A1B6VNH8_9PROT</name>
<dbReference type="NCBIfam" id="TIGR00325">
    <property type="entry name" value="lpxC"/>
    <property type="match status" value="1"/>
</dbReference>
<dbReference type="GO" id="GO:0046872">
    <property type="term" value="F:metal ion binding"/>
    <property type="evidence" value="ECO:0007669"/>
    <property type="project" value="UniProtKB-KW"/>
</dbReference>
<evidence type="ECO:0000256" key="6">
    <source>
        <dbReference type="ARBA" id="ARBA00022556"/>
    </source>
</evidence>
<dbReference type="GO" id="GO:0103117">
    <property type="term" value="F:UDP-3-O-acyl-N-acetylglucosamine deacetylase activity"/>
    <property type="evidence" value="ECO:0007669"/>
    <property type="project" value="UniProtKB-UniRule"/>
</dbReference>
<dbReference type="Pfam" id="PF03331">
    <property type="entry name" value="LpxC"/>
    <property type="match status" value="1"/>
</dbReference>
<sequence>MQVTPAHHGKSVPADRKVRPLLSSASDSTQTPLFSERPDLKNLQTTLHSPISCRGIALHSGLDVDLEISPAEADTGIRFQRSDYPGSPSFPALYDRIIDTKLSTVVACKDDPSLRVATIEHLMAALNAMEIDNALISVSGPELPVLDGSADAFAFLLRCAGKKTLNTPRKIIEILRNVRVEGDNGAFAELRPAQRGLSLAISLNFDAEAIGCQRYAMQLDPARFLEEVSFCRTFVNRKDIEYLQSIGLARGGSLDNAVVVDGKTILNPAGLKIEREFARHKLLDAIGDLYCCGHRLKAGFIGHKSGHKINNELLRSVFSDQKNWRFEAETPTVSARGHRRTRVAA</sequence>
<dbReference type="PANTHER" id="PTHR33694:SF1">
    <property type="entry name" value="UDP-3-O-ACYL-N-ACETYLGLUCOSAMINE DEACETYLASE 1, MITOCHONDRIAL-RELATED"/>
    <property type="match status" value="1"/>
</dbReference>
<comment type="cofactor">
    <cofactor evidence="1 12">
        <name>Zn(2+)</name>
        <dbReference type="ChEBI" id="CHEBI:29105"/>
    </cofactor>
</comment>
<dbReference type="GO" id="GO:0016020">
    <property type="term" value="C:membrane"/>
    <property type="evidence" value="ECO:0007669"/>
    <property type="project" value="GOC"/>
</dbReference>
<evidence type="ECO:0000256" key="3">
    <source>
        <dbReference type="ARBA" id="ARBA00005002"/>
    </source>
</evidence>
<keyword evidence="7 12" id="KW-0479">Metal-binding</keyword>
<feature type="compositionally biased region" description="Polar residues" evidence="13">
    <location>
        <begin position="23"/>
        <end position="33"/>
    </location>
</feature>
<comment type="pathway">
    <text evidence="3 12">Glycolipid biosynthesis; lipid IV(A) biosynthesis; lipid IV(A) from (3R)-3-hydroxytetradecanoyl-[acyl-carrier-protein] and UDP-N-acetyl-alpha-D-glucosamine: step 2/6.</text>
</comment>
<keyword evidence="6 12" id="KW-0441">Lipid A biosynthesis</keyword>